<evidence type="ECO:0000313" key="2">
    <source>
        <dbReference type="Proteomes" id="UP001299970"/>
    </source>
</evidence>
<protein>
    <submittedName>
        <fullName evidence="1">Uncharacterized protein</fullName>
    </submittedName>
</protein>
<accession>A0ABS9TFZ9</accession>
<organism evidence="1 2">
    <name type="scientific">Pseudonocardia alaniniphila</name>
    <dbReference type="NCBI Taxonomy" id="75291"/>
    <lineage>
        <taxon>Bacteria</taxon>
        <taxon>Bacillati</taxon>
        <taxon>Actinomycetota</taxon>
        <taxon>Actinomycetes</taxon>
        <taxon>Pseudonocardiales</taxon>
        <taxon>Pseudonocardiaceae</taxon>
        <taxon>Pseudonocardia</taxon>
    </lineage>
</organism>
<name>A0ABS9TFZ9_9PSEU</name>
<dbReference type="EMBL" id="JAKXMK010000013">
    <property type="protein sequence ID" value="MCH6167465.1"/>
    <property type="molecule type" value="Genomic_DNA"/>
</dbReference>
<keyword evidence="2" id="KW-1185">Reference proteome</keyword>
<reference evidence="1 2" key="1">
    <citation type="submission" date="2022-03" db="EMBL/GenBank/DDBJ databases">
        <title>Pseudonocardia alaer sp. nov., a novel actinomycete isolated from reed forest soil.</title>
        <authorList>
            <person name="Wang L."/>
        </authorList>
    </citation>
    <scope>NUCLEOTIDE SEQUENCE [LARGE SCALE GENOMIC DNA]</scope>
    <source>
        <strain evidence="1 2">Y-16303</strain>
    </source>
</reference>
<dbReference type="Proteomes" id="UP001299970">
    <property type="component" value="Unassembled WGS sequence"/>
</dbReference>
<dbReference type="RefSeq" id="WP_241037859.1">
    <property type="nucleotide sequence ID" value="NZ_BAAAJF010000005.1"/>
</dbReference>
<sequence>MSTYTVQAKRWARGWELHIVDADGAEVGATQSRTIAGADRMVRDYLALLYDADPGSFEFDIRPDLGAGVAAEVEQARSATREAEQAQKDAARRWSALAHHLKERVGLTGGDVAAVLGVSPQRVSQLTKSAG</sequence>
<comment type="caution">
    <text evidence="1">The sequence shown here is derived from an EMBL/GenBank/DDBJ whole genome shotgun (WGS) entry which is preliminary data.</text>
</comment>
<evidence type="ECO:0000313" key="1">
    <source>
        <dbReference type="EMBL" id="MCH6167465.1"/>
    </source>
</evidence>
<proteinExistence type="predicted"/>
<gene>
    <name evidence="1" type="ORF">MMF94_17400</name>
</gene>